<protein>
    <submittedName>
        <fullName evidence="4">Nitroreductase</fullName>
    </submittedName>
</protein>
<dbReference type="GO" id="GO:0016491">
    <property type="term" value="F:oxidoreductase activity"/>
    <property type="evidence" value="ECO:0007669"/>
    <property type="project" value="UniProtKB-KW"/>
</dbReference>
<dbReference type="Pfam" id="PF00881">
    <property type="entry name" value="Nitroreductase"/>
    <property type="match status" value="1"/>
</dbReference>
<proteinExistence type="inferred from homology"/>
<accession>A0A3E4QYX2</accession>
<dbReference type="InterPro" id="IPR029479">
    <property type="entry name" value="Nitroreductase"/>
</dbReference>
<evidence type="ECO:0000256" key="2">
    <source>
        <dbReference type="ARBA" id="ARBA00023002"/>
    </source>
</evidence>
<evidence type="ECO:0000256" key="1">
    <source>
        <dbReference type="ARBA" id="ARBA00007118"/>
    </source>
</evidence>
<gene>
    <name evidence="4" type="ORF">DXC81_01090</name>
</gene>
<dbReference type="CDD" id="cd02062">
    <property type="entry name" value="Nitro_FMN_reductase"/>
    <property type="match status" value="1"/>
</dbReference>
<dbReference type="EMBL" id="QSRJ01000001">
    <property type="protein sequence ID" value="RGL12400.1"/>
    <property type="molecule type" value="Genomic_DNA"/>
</dbReference>
<keyword evidence="2" id="KW-0560">Oxidoreductase</keyword>
<evidence type="ECO:0000259" key="3">
    <source>
        <dbReference type="Pfam" id="PF00881"/>
    </source>
</evidence>
<dbReference type="Proteomes" id="UP000260943">
    <property type="component" value="Unassembled WGS sequence"/>
</dbReference>
<name>A0A3E4QYX2_9ACTN</name>
<comment type="similarity">
    <text evidence="1">Belongs to the nitroreductase family.</text>
</comment>
<feature type="domain" description="Nitroreductase" evidence="3">
    <location>
        <begin position="12"/>
        <end position="151"/>
    </location>
</feature>
<evidence type="ECO:0000313" key="5">
    <source>
        <dbReference type="Proteomes" id="UP000260943"/>
    </source>
</evidence>
<comment type="caution">
    <text evidence="4">The sequence shown here is derived from an EMBL/GenBank/DDBJ whole genome shotgun (WGS) entry which is preliminary data.</text>
</comment>
<dbReference type="Gene3D" id="2.20.180.10">
    <property type="entry name" value="putative fmn-dependent nitroreductase like domains"/>
    <property type="match status" value="1"/>
</dbReference>
<dbReference type="PANTHER" id="PTHR43673:SF10">
    <property type="entry name" value="NADH DEHYDROGENASE_NAD(P)H NITROREDUCTASE XCC3605-RELATED"/>
    <property type="match status" value="1"/>
</dbReference>
<sequence>MAEFSKLVQACRSYRRFDEAAGMPREVLIDLVDIARQTASGANRMPLRYRVVCAEQERAAVFVHLKWAGALKDWDGPAPGERPAGYIVICDAGGGATTAVDEGIAAQTIVLAAASAGYGACMLHAFNKAEVACALGLAQDVVPLMVIALGKPGETVVLEDLAADATSTDYWRDEKSVHHVPKRTLDHVLL</sequence>
<dbReference type="PANTHER" id="PTHR43673">
    <property type="entry name" value="NAD(P)H NITROREDUCTASE YDGI-RELATED"/>
    <property type="match status" value="1"/>
</dbReference>
<dbReference type="InterPro" id="IPR000415">
    <property type="entry name" value="Nitroreductase-like"/>
</dbReference>
<dbReference type="SUPFAM" id="SSF55469">
    <property type="entry name" value="FMN-dependent nitroreductase-like"/>
    <property type="match status" value="1"/>
</dbReference>
<dbReference type="Gene3D" id="3.40.109.10">
    <property type="entry name" value="NADH Oxidase"/>
    <property type="match status" value="1"/>
</dbReference>
<organism evidence="4 5">
    <name type="scientific">Collinsella tanakaei</name>
    <dbReference type="NCBI Taxonomy" id="626935"/>
    <lineage>
        <taxon>Bacteria</taxon>
        <taxon>Bacillati</taxon>
        <taxon>Actinomycetota</taxon>
        <taxon>Coriobacteriia</taxon>
        <taxon>Coriobacteriales</taxon>
        <taxon>Coriobacteriaceae</taxon>
        <taxon>Collinsella</taxon>
    </lineage>
</organism>
<reference evidence="4 5" key="1">
    <citation type="submission" date="2018-08" db="EMBL/GenBank/DDBJ databases">
        <title>A genome reference for cultivated species of the human gut microbiota.</title>
        <authorList>
            <person name="Zou Y."/>
            <person name="Xue W."/>
            <person name="Luo G."/>
        </authorList>
    </citation>
    <scope>NUCLEOTIDE SEQUENCE [LARGE SCALE GENOMIC DNA]</scope>
    <source>
        <strain evidence="4 5">TF08-14</strain>
    </source>
</reference>
<evidence type="ECO:0000313" key="4">
    <source>
        <dbReference type="EMBL" id="RGL12400.1"/>
    </source>
</evidence>
<dbReference type="AlphaFoldDB" id="A0A3E4QYX2"/>
<dbReference type="InterPro" id="IPR023312">
    <property type="entry name" value="Put_nitroreductase_C_bac"/>
</dbReference>